<reference evidence="4" key="1">
    <citation type="submission" date="2016-11" db="EMBL/GenBank/DDBJ databases">
        <authorList>
            <person name="Varghese N."/>
            <person name="Submissions S."/>
        </authorList>
    </citation>
    <scope>NUCLEOTIDE SEQUENCE [LARGE SCALE GENOMIC DNA]</scope>
    <source>
        <strain evidence="4">DSM 22363</strain>
    </source>
</reference>
<dbReference type="InterPro" id="IPR050300">
    <property type="entry name" value="GDXG_lipolytic_enzyme"/>
</dbReference>
<keyword evidence="1" id="KW-0378">Hydrolase</keyword>
<dbReference type="PANTHER" id="PTHR48081:SF8">
    <property type="entry name" value="ALPHA_BETA HYDROLASE FOLD-3 DOMAIN-CONTAINING PROTEIN-RELATED"/>
    <property type="match status" value="1"/>
</dbReference>
<proteinExistence type="predicted"/>
<dbReference type="SUPFAM" id="SSF53474">
    <property type="entry name" value="alpha/beta-Hydrolases"/>
    <property type="match status" value="1"/>
</dbReference>
<dbReference type="EMBL" id="FSQW01000002">
    <property type="protein sequence ID" value="SIN84571.1"/>
    <property type="molecule type" value="Genomic_DNA"/>
</dbReference>
<name>A0A1N6ENN7_9SPHN</name>
<dbReference type="Gene3D" id="3.40.50.1820">
    <property type="entry name" value="alpha/beta hydrolase"/>
    <property type="match status" value="1"/>
</dbReference>
<evidence type="ECO:0000256" key="1">
    <source>
        <dbReference type="ARBA" id="ARBA00022801"/>
    </source>
</evidence>
<evidence type="ECO:0000259" key="2">
    <source>
        <dbReference type="Pfam" id="PF07859"/>
    </source>
</evidence>
<dbReference type="GO" id="GO:0016787">
    <property type="term" value="F:hydrolase activity"/>
    <property type="evidence" value="ECO:0007669"/>
    <property type="project" value="UniProtKB-KW"/>
</dbReference>
<accession>A0A1N6ENN7</accession>
<dbReference type="Pfam" id="PF07859">
    <property type="entry name" value="Abhydrolase_3"/>
    <property type="match status" value="1"/>
</dbReference>
<keyword evidence="4" id="KW-1185">Reference proteome</keyword>
<protein>
    <submittedName>
        <fullName evidence="3">Acetyl esterase/lipase</fullName>
    </submittedName>
</protein>
<dbReference type="AlphaFoldDB" id="A0A1N6ENN7"/>
<dbReference type="RefSeq" id="WP_159437086.1">
    <property type="nucleotide sequence ID" value="NZ_FSQW01000002.1"/>
</dbReference>
<dbReference type="Proteomes" id="UP000185192">
    <property type="component" value="Unassembled WGS sequence"/>
</dbReference>
<sequence>MTSKRAWLLDKALRFAGAKAYFSNPDKLRAHVARQRKKKLAAPGKALRRKMHVRQSEKAGHPVFKLSSRPDPKRYILYIHGGAYVLGIQSVYWKFLSEITDKTDAETIVACYPLAPESDWRSSYDWMMAVYEDLLARTDSDNVTIMGDSAGAGFTLGFTQLLRDEGKELPGHLVLLSPWLDVTMTDPMQPAIEQKDRILARAGLKAAGEWWAGSSGKTDASPVSPLFGDIEGLPPISVFTGTFDILWPDARKLKEKADKSAVAMDYYEYPAMQHVWMLFPIPEAKAVRETIASQIRRSI</sequence>
<evidence type="ECO:0000313" key="4">
    <source>
        <dbReference type="Proteomes" id="UP000185192"/>
    </source>
</evidence>
<dbReference type="OrthoDB" id="9806180at2"/>
<dbReference type="InterPro" id="IPR013094">
    <property type="entry name" value="AB_hydrolase_3"/>
</dbReference>
<dbReference type="PANTHER" id="PTHR48081">
    <property type="entry name" value="AB HYDROLASE SUPERFAMILY PROTEIN C4A8.06C"/>
    <property type="match status" value="1"/>
</dbReference>
<organism evidence="3 4">
    <name type="scientific">Parasphingorhabdus marina DSM 22363</name>
    <dbReference type="NCBI Taxonomy" id="1123272"/>
    <lineage>
        <taxon>Bacteria</taxon>
        <taxon>Pseudomonadati</taxon>
        <taxon>Pseudomonadota</taxon>
        <taxon>Alphaproteobacteria</taxon>
        <taxon>Sphingomonadales</taxon>
        <taxon>Sphingomonadaceae</taxon>
        <taxon>Parasphingorhabdus</taxon>
    </lineage>
</organism>
<evidence type="ECO:0000313" key="3">
    <source>
        <dbReference type="EMBL" id="SIN84571.1"/>
    </source>
</evidence>
<dbReference type="InterPro" id="IPR029058">
    <property type="entry name" value="AB_hydrolase_fold"/>
</dbReference>
<gene>
    <name evidence="3" type="ORF">SAMN02745824_2013</name>
</gene>
<dbReference type="STRING" id="1123272.SAMN02745824_2013"/>
<feature type="domain" description="Alpha/beta hydrolase fold-3" evidence="2">
    <location>
        <begin position="76"/>
        <end position="277"/>
    </location>
</feature>